<dbReference type="Gene3D" id="3.20.20.150">
    <property type="entry name" value="Divalent-metal-dependent TIM barrel enzymes"/>
    <property type="match status" value="1"/>
</dbReference>
<feature type="region of interest" description="Disordered" evidence="1">
    <location>
        <begin position="277"/>
        <end position="297"/>
    </location>
</feature>
<accession>A0AAU7CU04</accession>
<dbReference type="EMBL" id="CP155447">
    <property type="protein sequence ID" value="XBH08420.1"/>
    <property type="molecule type" value="Genomic_DNA"/>
</dbReference>
<dbReference type="GO" id="GO:0016853">
    <property type="term" value="F:isomerase activity"/>
    <property type="evidence" value="ECO:0007669"/>
    <property type="project" value="UniProtKB-KW"/>
</dbReference>
<evidence type="ECO:0000313" key="3">
    <source>
        <dbReference type="EMBL" id="XBH08420.1"/>
    </source>
</evidence>
<feature type="domain" description="Xylose isomerase-like TIM barrel" evidence="2">
    <location>
        <begin position="21"/>
        <end position="249"/>
    </location>
</feature>
<organism evidence="3">
    <name type="scientific">Singulisphaera sp. Ch08</name>
    <dbReference type="NCBI Taxonomy" id="3120278"/>
    <lineage>
        <taxon>Bacteria</taxon>
        <taxon>Pseudomonadati</taxon>
        <taxon>Planctomycetota</taxon>
        <taxon>Planctomycetia</taxon>
        <taxon>Isosphaerales</taxon>
        <taxon>Isosphaeraceae</taxon>
        <taxon>Singulisphaera</taxon>
    </lineage>
</organism>
<protein>
    <submittedName>
        <fullName evidence="3">Sugar phosphate isomerase/epimerase family protein</fullName>
    </submittedName>
</protein>
<dbReference type="PANTHER" id="PTHR12110:SF21">
    <property type="entry name" value="XYLOSE ISOMERASE-LIKE TIM BARREL DOMAIN-CONTAINING PROTEIN"/>
    <property type="match status" value="1"/>
</dbReference>
<dbReference type="PANTHER" id="PTHR12110">
    <property type="entry name" value="HYDROXYPYRUVATE ISOMERASE"/>
    <property type="match status" value="1"/>
</dbReference>
<dbReference type="Pfam" id="PF01261">
    <property type="entry name" value="AP_endonuc_2"/>
    <property type="match status" value="1"/>
</dbReference>
<dbReference type="InterPro" id="IPR050312">
    <property type="entry name" value="IolE/XylAMocC-like"/>
</dbReference>
<feature type="compositionally biased region" description="Polar residues" evidence="1">
    <location>
        <begin position="277"/>
        <end position="286"/>
    </location>
</feature>
<proteinExistence type="predicted"/>
<dbReference type="SUPFAM" id="SSF51658">
    <property type="entry name" value="Xylose isomerase-like"/>
    <property type="match status" value="1"/>
</dbReference>
<dbReference type="InterPro" id="IPR013022">
    <property type="entry name" value="Xyl_isomerase-like_TIM-brl"/>
</dbReference>
<gene>
    <name evidence="3" type="ORF">V5E97_37225</name>
</gene>
<dbReference type="InterPro" id="IPR036237">
    <property type="entry name" value="Xyl_isomerase-like_sf"/>
</dbReference>
<evidence type="ECO:0000256" key="1">
    <source>
        <dbReference type="SAM" id="MobiDB-lite"/>
    </source>
</evidence>
<dbReference type="AlphaFoldDB" id="A0AAU7CU04"/>
<evidence type="ECO:0000259" key="2">
    <source>
        <dbReference type="Pfam" id="PF01261"/>
    </source>
</evidence>
<keyword evidence="3" id="KW-0413">Isomerase</keyword>
<name>A0AAU7CU04_9BACT</name>
<dbReference type="RefSeq" id="WP_406701278.1">
    <property type="nucleotide sequence ID" value="NZ_CP155447.1"/>
</dbReference>
<reference evidence="3" key="1">
    <citation type="submission" date="2024-05" db="EMBL/GenBank/DDBJ databases">
        <title>Planctomycetes of the genus Singulisphaera possess chitinolytic capabilities.</title>
        <authorList>
            <person name="Ivanova A."/>
        </authorList>
    </citation>
    <scope>NUCLEOTIDE SEQUENCE</scope>
    <source>
        <strain evidence="3">Ch08T</strain>
    </source>
</reference>
<sequence length="297" mass="31749">MRLAVSNIAWPSGADADAAKILADHGAEGVEIAPTKVWPRPLDADESDVLAYRKTWEQRGLRVVALQALLFGRPDLVLFGDGAVHRQTIDYLKGMIDLASALGAGALVFGSPKNRLIGDRPREEADVIATAIFRELGDYAANSGTAFCIEANPAAYGCDFVTSTVEAAELVARVDSEGFGLHLDTGGMTLSGEDPVQTVVGLTPRCRHFHASEPHLAPVGRGGADHPAFRTALRAVQYEGWVSIEMKEAVTVGAWLETLRDSLVYSKAAYAISSQGTPTTAEQSGCFTEVDRPRPRS</sequence>